<protein>
    <submittedName>
        <fullName evidence="2">Uncharacterized protein</fullName>
    </submittedName>
</protein>
<dbReference type="EMBL" id="JAWQEG010006551">
    <property type="protein sequence ID" value="KAK3854508.1"/>
    <property type="molecule type" value="Genomic_DNA"/>
</dbReference>
<gene>
    <name evidence="2" type="ORF">Pcinc_039021</name>
</gene>
<feature type="compositionally biased region" description="Basic and acidic residues" evidence="1">
    <location>
        <begin position="81"/>
        <end position="100"/>
    </location>
</feature>
<comment type="caution">
    <text evidence="2">The sequence shown here is derived from an EMBL/GenBank/DDBJ whole genome shotgun (WGS) entry which is preliminary data.</text>
</comment>
<feature type="compositionally biased region" description="Basic residues" evidence="1">
    <location>
        <begin position="22"/>
        <end position="51"/>
    </location>
</feature>
<feature type="compositionally biased region" description="Basic and acidic residues" evidence="1">
    <location>
        <begin position="1"/>
        <end position="21"/>
    </location>
</feature>
<organism evidence="2 3">
    <name type="scientific">Petrolisthes cinctipes</name>
    <name type="common">Flat porcelain crab</name>
    <dbReference type="NCBI Taxonomy" id="88211"/>
    <lineage>
        <taxon>Eukaryota</taxon>
        <taxon>Metazoa</taxon>
        <taxon>Ecdysozoa</taxon>
        <taxon>Arthropoda</taxon>
        <taxon>Crustacea</taxon>
        <taxon>Multicrustacea</taxon>
        <taxon>Malacostraca</taxon>
        <taxon>Eumalacostraca</taxon>
        <taxon>Eucarida</taxon>
        <taxon>Decapoda</taxon>
        <taxon>Pleocyemata</taxon>
        <taxon>Anomura</taxon>
        <taxon>Galatheoidea</taxon>
        <taxon>Porcellanidae</taxon>
        <taxon>Petrolisthes</taxon>
    </lineage>
</organism>
<evidence type="ECO:0000313" key="3">
    <source>
        <dbReference type="Proteomes" id="UP001286313"/>
    </source>
</evidence>
<keyword evidence="3" id="KW-1185">Reference proteome</keyword>
<evidence type="ECO:0000256" key="1">
    <source>
        <dbReference type="SAM" id="MobiDB-lite"/>
    </source>
</evidence>
<proteinExistence type="predicted"/>
<sequence>MNTDHQPDPDHPPNPHLDVTHRHGKTLKYGKARQQGKKRSVKERRKLKVKRGGGEGRIVSKGKRWEGKLGHETRVKKRKKELGDRRREDGRREKDTWGTKKMDGNRMEIVDKEEWYWTENGINKDKDLIHTEEKMMRERIRDSGW</sequence>
<dbReference type="Proteomes" id="UP001286313">
    <property type="component" value="Unassembled WGS sequence"/>
</dbReference>
<feature type="region of interest" description="Disordered" evidence="1">
    <location>
        <begin position="1"/>
        <end position="100"/>
    </location>
</feature>
<feature type="compositionally biased region" description="Basic and acidic residues" evidence="1">
    <location>
        <begin position="63"/>
        <end position="73"/>
    </location>
</feature>
<dbReference type="AlphaFoldDB" id="A0AAE1BQ95"/>
<name>A0AAE1BQ95_PETCI</name>
<reference evidence="2" key="1">
    <citation type="submission" date="2023-10" db="EMBL/GenBank/DDBJ databases">
        <title>Genome assemblies of two species of porcelain crab, Petrolisthes cinctipes and Petrolisthes manimaculis (Anomura: Porcellanidae).</title>
        <authorList>
            <person name="Angst P."/>
        </authorList>
    </citation>
    <scope>NUCLEOTIDE SEQUENCE</scope>
    <source>
        <strain evidence="2">PB745_01</strain>
        <tissue evidence="2">Gill</tissue>
    </source>
</reference>
<accession>A0AAE1BQ95</accession>
<evidence type="ECO:0000313" key="2">
    <source>
        <dbReference type="EMBL" id="KAK3854508.1"/>
    </source>
</evidence>